<feature type="region of interest" description="Disordered" evidence="9">
    <location>
        <begin position="1"/>
        <end position="34"/>
    </location>
</feature>
<keyword evidence="2 8" id="KW-0548">Nucleotidyltransferase</keyword>
<feature type="region of interest" description="Disordered" evidence="9">
    <location>
        <begin position="767"/>
        <end position="836"/>
    </location>
</feature>
<comment type="function">
    <text evidence="8">Telomerase is a ribonucleoprotein enzyme essential for the replication of chromosome termini in most eukaryotes. It elongates telomeres. It is a reverse transcriptase that adds simple sequence repeats to chromosome ends by copying a template sequence within the RNA component of the enzyme.</text>
</comment>
<keyword evidence="1 8" id="KW-0808">Transferase</keyword>
<organism evidence="11 12">
    <name type="scientific">Apatococcus fuscideae</name>
    <dbReference type="NCBI Taxonomy" id="2026836"/>
    <lineage>
        <taxon>Eukaryota</taxon>
        <taxon>Viridiplantae</taxon>
        <taxon>Chlorophyta</taxon>
        <taxon>core chlorophytes</taxon>
        <taxon>Trebouxiophyceae</taxon>
        <taxon>Chlorellales</taxon>
        <taxon>Chlorellaceae</taxon>
        <taxon>Apatococcus</taxon>
    </lineage>
</organism>
<feature type="region of interest" description="Disordered" evidence="9">
    <location>
        <begin position="402"/>
        <end position="461"/>
    </location>
</feature>
<protein>
    <recommendedName>
        <fullName evidence="8">Telomerase reverse transcriptase</fullName>
        <ecNumber evidence="8">2.7.7.49</ecNumber>
    </recommendedName>
    <alternativeName>
        <fullName evidence="8">Telomerase catalytic subunit</fullName>
    </alternativeName>
</protein>
<dbReference type="InterPro" id="IPR021891">
    <property type="entry name" value="Telomerase_RBD"/>
</dbReference>
<feature type="region of interest" description="Disordered" evidence="9">
    <location>
        <begin position="297"/>
        <end position="327"/>
    </location>
</feature>
<dbReference type="GO" id="GO:0007004">
    <property type="term" value="P:telomere maintenance via telomerase"/>
    <property type="evidence" value="ECO:0007669"/>
    <property type="project" value="TreeGrafter"/>
</dbReference>
<comment type="caution">
    <text evidence="11">The sequence shown here is derived from an EMBL/GenBank/DDBJ whole genome shotgun (WGS) entry which is preliminary data.</text>
</comment>
<dbReference type="EMBL" id="JALJOV010001424">
    <property type="protein sequence ID" value="KAK9848091.1"/>
    <property type="molecule type" value="Genomic_DNA"/>
</dbReference>
<evidence type="ECO:0000256" key="2">
    <source>
        <dbReference type="ARBA" id="ARBA00022695"/>
    </source>
</evidence>
<comment type="catalytic activity">
    <reaction evidence="7 8">
        <text>DNA(n) + a 2'-deoxyribonucleoside 5'-triphosphate = DNA(n+1) + diphosphate</text>
        <dbReference type="Rhea" id="RHEA:22508"/>
        <dbReference type="Rhea" id="RHEA-COMP:17339"/>
        <dbReference type="Rhea" id="RHEA-COMP:17340"/>
        <dbReference type="ChEBI" id="CHEBI:33019"/>
        <dbReference type="ChEBI" id="CHEBI:61560"/>
        <dbReference type="ChEBI" id="CHEBI:173112"/>
        <dbReference type="EC" id="2.7.7.49"/>
    </reaction>
</comment>
<proteinExistence type="inferred from homology"/>
<gene>
    <name evidence="11" type="ORF">WJX84_003693</name>
</gene>
<evidence type="ECO:0000313" key="12">
    <source>
        <dbReference type="Proteomes" id="UP001485043"/>
    </source>
</evidence>
<keyword evidence="4 8" id="KW-0460">Magnesium</keyword>
<evidence type="ECO:0000313" key="11">
    <source>
        <dbReference type="EMBL" id="KAK9848091.1"/>
    </source>
</evidence>
<dbReference type="GO" id="GO:0000781">
    <property type="term" value="C:chromosome, telomeric region"/>
    <property type="evidence" value="ECO:0007669"/>
    <property type="project" value="UniProtKB-SubCell"/>
</dbReference>
<dbReference type="NCBIfam" id="NF041278">
    <property type="entry name" value="CmcJ_NvfI_EfuI"/>
    <property type="match status" value="1"/>
</dbReference>
<comment type="similarity">
    <text evidence="6">Belongs to the asaB hydroxylase/desaturase family.</text>
</comment>
<evidence type="ECO:0000256" key="5">
    <source>
        <dbReference type="ARBA" id="ARBA00022918"/>
    </source>
</evidence>
<dbReference type="GO" id="GO:0003720">
    <property type="term" value="F:telomerase activity"/>
    <property type="evidence" value="ECO:0007669"/>
    <property type="project" value="InterPro"/>
</dbReference>
<keyword evidence="5 8" id="KW-0695">RNA-directed DNA polymerase</keyword>
<dbReference type="GO" id="GO:0046872">
    <property type="term" value="F:metal ion binding"/>
    <property type="evidence" value="ECO:0007669"/>
    <property type="project" value="UniProtKB-KW"/>
</dbReference>
<dbReference type="GO" id="GO:0070034">
    <property type="term" value="F:telomerase RNA binding"/>
    <property type="evidence" value="ECO:0007669"/>
    <property type="project" value="TreeGrafter"/>
</dbReference>
<evidence type="ECO:0000256" key="9">
    <source>
        <dbReference type="SAM" id="MobiDB-lite"/>
    </source>
</evidence>
<feature type="compositionally biased region" description="Low complexity" evidence="9">
    <location>
        <begin position="653"/>
        <end position="667"/>
    </location>
</feature>
<dbReference type="Proteomes" id="UP001485043">
    <property type="component" value="Unassembled WGS sequence"/>
</dbReference>
<evidence type="ECO:0000256" key="4">
    <source>
        <dbReference type="ARBA" id="ARBA00022842"/>
    </source>
</evidence>
<dbReference type="InterPro" id="IPR003545">
    <property type="entry name" value="Telomerase_RT"/>
</dbReference>
<keyword evidence="3 8" id="KW-0479">Metal-binding</keyword>
<dbReference type="GO" id="GO:0016491">
    <property type="term" value="F:oxidoreductase activity"/>
    <property type="evidence" value="ECO:0007669"/>
    <property type="project" value="InterPro"/>
</dbReference>
<dbReference type="PANTHER" id="PTHR12066:SF0">
    <property type="entry name" value="TELOMERASE REVERSE TRANSCRIPTASE"/>
    <property type="match status" value="1"/>
</dbReference>
<feature type="compositionally biased region" description="Basic residues" evidence="9">
    <location>
        <begin position="577"/>
        <end position="593"/>
    </location>
</feature>
<keyword evidence="12" id="KW-1185">Reference proteome</keyword>
<feature type="compositionally biased region" description="Polar residues" evidence="9">
    <location>
        <begin position="444"/>
        <end position="461"/>
    </location>
</feature>
<evidence type="ECO:0000256" key="3">
    <source>
        <dbReference type="ARBA" id="ARBA00022723"/>
    </source>
</evidence>
<evidence type="ECO:0000256" key="1">
    <source>
        <dbReference type="ARBA" id="ARBA00022679"/>
    </source>
</evidence>
<evidence type="ECO:0000256" key="8">
    <source>
        <dbReference type="RuleBase" id="RU365061"/>
    </source>
</evidence>
<evidence type="ECO:0000256" key="6">
    <source>
        <dbReference type="ARBA" id="ARBA00023604"/>
    </source>
</evidence>
<dbReference type="InterPro" id="IPR044053">
    <property type="entry name" value="AsaB-like"/>
</dbReference>
<reference evidence="11 12" key="1">
    <citation type="journal article" date="2024" name="Nat. Commun.">
        <title>Phylogenomics reveals the evolutionary origins of lichenization in chlorophyte algae.</title>
        <authorList>
            <person name="Puginier C."/>
            <person name="Libourel C."/>
            <person name="Otte J."/>
            <person name="Skaloud P."/>
            <person name="Haon M."/>
            <person name="Grisel S."/>
            <person name="Petersen M."/>
            <person name="Berrin J.G."/>
            <person name="Delaux P.M."/>
            <person name="Dal Grande F."/>
            <person name="Keller J."/>
        </authorList>
    </citation>
    <scope>NUCLEOTIDE SEQUENCE [LARGE SCALE GENOMIC DNA]</scope>
    <source>
        <strain evidence="11 12">SAG 2523</strain>
    </source>
</reference>
<comment type="similarity">
    <text evidence="8">Belongs to the reverse transcriptase family. Telomerase subfamily.</text>
</comment>
<dbReference type="Gene3D" id="1.10.132.70">
    <property type="match status" value="1"/>
</dbReference>
<dbReference type="Pfam" id="PF12009">
    <property type="entry name" value="Telomerase_RBD"/>
    <property type="match status" value="1"/>
</dbReference>
<accession>A0AAW1SLJ6</accession>
<keyword evidence="8" id="KW-0158">Chromosome</keyword>
<comment type="subcellular location">
    <subcellularLocation>
        <location evidence="8">Nucleus</location>
    </subcellularLocation>
    <subcellularLocation>
        <location evidence="8">Chromosome</location>
        <location evidence="8">Telomere</location>
    </subcellularLocation>
</comment>
<name>A0AAW1SLJ6_9CHLO</name>
<evidence type="ECO:0000259" key="10">
    <source>
        <dbReference type="SMART" id="SM00975"/>
    </source>
</evidence>
<dbReference type="SMART" id="SM00975">
    <property type="entry name" value="Telomerase_RBD"/>
    <property type="match status" value="1"/>
</dbReference>
<dbReference type="GO" id="GO:0042162">
    <property type="term" value="F:telomeric DNA binding"/>
    <property type="evidence" value="ECO:0007669"/>
    <property type="project" value="TreeGrafter"/>
</dbReference>
<dbReference type="PANTHER" id="PTHR12066">
    <property type="entry name" value="TELOMERASE REVERSE TRANSCRIPTASE"/>
    <property type="match status" value="1"/>
</dbReference>
<dbReference type="EC" id="2.7.7.49" evidence="8"/>
<keyword evidence="8" id="KW-0779">Telomere</keyword>
<evidence type="ECO:0000256" key="7">
    <source>
        <dbReference type="ARBA" id="ARBA00048173"/>
    </source>
</evidence>
<feature type="region of interest" description="Disordered" evidence="9">
    <location>
        <begin position="561"/>
        <end position="682"/>
    </location>
</feature>
<dbReference type="GO" id="GO:0000333">
    <property type="term" value="C:telomerase catalytic core complex"/>
    <property type="evidence" value="ECO:0007669"/>
    <property type="project" value="TreeGrafter"/>
</dbReference>
<feature type="region of interest" description="Disordered" evidence="9">
    <location>
        <begin position="502"/>
        <end position="538"/>
    </location>
</feature>
<keyword evidence="8" id="KW-0539">Nucleus</keyword>
<feature type="domain" description="Telomerase ribonucleoprotein complex - RNA-binding" evidence="10">
    <location>
        <begin position="891"/>
        <end position="1022"/>
    </location>
</feature>
<sequence>MPQEENAFIRLLPPGQKLSEGEAPSHAPSRDPKEMTICDVRSASSLPTLEVSGFQLLSFPEPPNIDWFDDEQVRQHYHPLVETVIRSELNGCRAYVVDHRVRGGSVKASMNRARSQAVDRSVPLPSAHTDYTPAGAKARYAKNFPQQEEGRFAIIQAWQPLRGPVLDSPLALLDASSVRLEDAMGLELRYNDWTGEAHLLHHSPDHRWWYTSHMNTNEGYLFYGSNPDAETNFHPGFRVVCPDSSSDRLLQSLIKSTVVAVDSDAPPLRSISLRQQSTQQEVVKRAIEAAVRSHRGGSNVLSQDFGPARSAGRVRQGQTGGGHGGESQDLASSVLLGPAWGLLLSCIGDSLLLYLLLHSSIFVQMANGCYLQVSGQPISRVIQERKAAVPGGTLVFPPLPCRSTSGNHADHPATSAAAHRSSTGGESVDPRGGVWHMQPETRDQTFSPHTQASSQGPSSISGLVQDVCDELLADASSGPLVPGMESRAGPSTVARAGIPLSAASQARRRKPQSAPALSPPLPGHRGPLQAMQAPEAQSRAEHDTIQVHERDCSSDLVQLAAGTNEPSQGDGPAMGRRQWRRAAKLAKWHRRRAPGLTPTQEDDSPCRADPAGLATHDGQSRAAPAGNSNPGGSRARQRRAARPSSWQRRRAAVDAQAHQQSSAQAKSRMARRAPLGWSSPHATVIPRGPIFHSASFPRKPGLPTHHILNALQGRRNACRILPSLPAAPRRIPGSHRQLEQCMQQILRRARRCPYGLLLARHCPLPAQCQRSSPSAPGTADEPRDGPSVEGRLLNSEAAAPVTGSPSADSSLAEAGLPRPMMSMDQGESSAVAQCNPAGCPSEGASPCLAKSSPAGGHLTQEDIPMTEAGERNPHPGVDEPQALVGAWTSHADVTGFVWAVLRRLVPQALLGGKQNRRRLRGALQRFVGLRRHEVMSVGQAIRCLRPTSIPALSTGMRKGPANAAAKTQRLLALWVRWMFAELAAPLLRAHFYVTESEAHRQRVFYYRQEACLGGPDCKSHIRAGGYNVQAHLFWRCALHAARPSAWDRTSALCAKAHRPAPNQHAGLHILGQPSCPRDVRLRWGHSQPRRIRLAFKPINTVLQNLYQVLKYEVGRQPEALGSTVFGYNDACKQPRTPCKARAAEMLVTWS</sequence>
<dbReference type="AlphaFoldDB" id="A0AAW1SLJ6"/>